<evidence type="ECO:0000259" key="17">
    <source>
        <dbReference type="SMART" id="SM00382"/>
    </source>
</evidence>
<keyword evidence="20" id="KW-1185">Reference proteome</keyword>
<dbReference type="SMART" id="SM00382">
    <property type="entry name" value="AAA"/>
    <property type="match status" value="2"/>
</dbReference>
<proteinExistence type="inferred from homology"/>
<dbReference type="Pfam" id="PF12777">
    <property type="entry name" value="MT"/>
    <property type="match status" value="1"/>
</dbReference>
<dbReference type="Gene3D" id="1.10.8.720">
    <property type="entry name" value="Region D6 of dynein motor"/>
    <property type="match status" value="1"/>
</dbReference>
<keyword evidence="11 16" id="KW-0175">Coiled coil</keyword>
<dbReference type="FunFam" id="1.20.920.30:FF:000005">
    <property type="entry name" value="Dynein, axonemal, heavy chain 2"/>
    <property type="match status" value="1"/>
</dbReference>
<dbReference type="GO" id="GO:0005929">
    <property type="term" value="C:cilium"/>
    <property type="evidence" value="ECO:0007669"/>
    <property type="project" value="UniProtKB-ARBA"/>
</dbReference>
<comment type="subcellular location">
    <subcellularLocation>
        <location evidence="1">Cytoplasm</location>
        <location evidence="1">Cytoskeleton</location>
        <location evidence="1">Flagellum axoneme</location>
    </subcellularLocation>
</comment>
<evidence type="ECO:0000256" key="5">
    <source>
        <dbReference type="ARBA" id="ARBA00022737"/>
    </source>
</evidence>
<dbReference type="Pfam" id="PF12774">
    <property type="entry name" value="AAA_6"/>
    <property type="match status" value="1"/>
</dbReference>
<evidence type="ECO:0000256" key="16">
    <source>
        <dbReference type="SAM" id="Coils"/>
    </source>
</evidence>
<dbReference type="Pfam" id="PF18198">
    <property type="entry name" value="AAA_lid_11"/>
    <property type="match status" value="1"/>
</dbReference>
<dbReference type="InterPro" id="IPR035699">
    <property type="entry name" value="AAA_6"/>
</dbReference>
<accession>A0A2K1KAY5</accession>
<dbReference type="InParanoid" id="A0A2K1KAY5"/>
<dbReference type="InterPro" id="IPR035706">
    <property type="entry name" value="AAA_9"/>
</dbReference>
<dbReference type="FunFam" id="1.20.920.20:FF:000006">
    <property type="entry name" value="Dynein, axonemal, heavy chain 6"/>
    <property type="match status" value="1"/>
</dbReference>
<dbReference type="Gene3D" id="1.10.472.130">
    <property type="match status" value="1"/>
</dbReference>
<evidence type="ECO:0000256" key="11">
    <source>
        <dbReference type="ARBA" id="ARBA00023054"/>
    </source>
</evidence>
<evidence type="ECO:0000256" key="3">
    <source>
        <dbReference type="ARBA" id="ARBA00022490"/>
    </source>
</evidence>
<name>A0A2K1KAY5_PHYPA</name>
<evidence type="ECO:0000256" key="6">
    <source>
        <dbReference type="ARBA" id="ARBA00022741"/>
    </source>
</evidence>
<keyword evidence="4" id="KW-0493">Microtubule</keyword>
<dbReference type="FunFam" id="1.10.8.1220:FF:000001">
    <property type="entry name" value="Dynein axonemal heavy chain 5"/>
    <property type="match status" value="1"/>
</dbReference>
<reference evidence="18 20" key="2">
    <citation type="journal article" date="2018" name="Plant J.">
        <title>The Physcomitrella patens chromosome-scale assembly reveals moss genome structure and evolution.</title>
        <authorList>
            <person name="Lang D."/>
            <person name="Ullrich K.K."/>
            <person name="Murat F."/>
            <person name="Fuchs J."/>
            <person name="Jenkins J."/>
            <person name="Haas F.B."/>
            <person name="Piednoel M."/>
            <person name="Gundlach H."/>
            <person name="Van Bel M."/>
            <person name="Meyberg R."/>
            <person name="Vives C."/>
            <person name="Morata J."/>
            <person name="Symeonidi A."/>
            <person name="Hiss M."/>
            <person name="Muchero W."/>
            <person name="Kamisugi Y."/>
            <person name="Saleh O."/>
            <person name="Blanc G."/>
            <person name="Decker E.L."/>
            <person name="van Gessel N."/>
            <person name="Grimwood J."/>
            <person name="Hayes R.D."/>
            <person name="Graham S.W."/>
            <person name="Gunter L.E."/>
            <person name="McDaniel S.F."/>
            <person name="Hoernstein S.N.W."/>
            <person name="Larsson A."/>
            <person name="Li F.W."/>
            <person name="Perroud P.F."/>
            <person name="Phillips J."/>
            <person name="Ranjan P."/>
            <person name="Rokshar D.S."/>
            <person name="Rothfels C.J."/>
            <person name="Schneider L."/>
            <person name="Shu S."/>
            <person name="Stevenson D.W."/>
            <person name="Thummler F."/>
            <person name="Tillich M."/>
            <person name="Villarreal Aguilar J.C."/>
            <person name="Widiez T."/>
            <person name="Wong G.K."/>
            <person name="Wymore A."/>
            <person name="Zhang Y."/>
            <person name="Zimmer A.D."/>
            <person name="Quatrano R.S."/>
            <person name="Mayer K.F.X."/>
            <person name="Goodstein D."/>
            <person name="Casacuberta J.M."/>
            <person name="Vandepoele K."/>
            <person name="Reski R."/>
            <person name="Cuming A.C."/>
            <person name="Tuskan G.A."/>
            <person name="Maumus F."/>
            <person name="Salse J."/>
            <person name="Schmutz J."/>
            <person name="Rensing S.A."/>
        </authorList>
    </citation>
    <scope>NUCLEOTIDE SEQUENCE [LARGE SCALE GENOMIC DNA]</scope>
    <source>
        <strain evidence="19 20">cv. Gransden 2004</strain>
    </source>
</reference>
<evidence type="ECO:0000256" key="4">
    <source>
        <dbReference type="ARBA" id="ARBA00022701"/>
    </source>
</evidence>
<dbReference type="FunFam" id="3.40.50.300:FF:001145">
    <property type="entry name" value="Putative dynein heavy chain"/>
    <property type="match status" value="1"/>
</dbReference>
<keyword evidence="15" id="KW-0966">Cell projection</keyword>
<dbReference type="GO" id="GO:0005524">
    <property type="term" value="F:ATP binding"/>
    <property type="evidence" value="ECO:0007669"/>
    <property type="project" value="UniProtKB-KW"/>
</dbReference>
<dbReference type="PANTHER" id="PTHR22878">
    <property type="entry name" value="DYNEIN HEAVY CHAIN 6, AXONEMAL-LIKE-RELATED"/>
    <property type="match status" value="1"/>
</dbReference>
<dbReference type="Gene3D" id="1.10.8.710">
    <property type="match status" value="1"/>
</dbReference>
<comment type="similarity">
    <text evidence="2">Belongs to the dynein heavy chain family.</text>
</comment>
<dbReference type="Gene3D" id="1.20.1270.280">
    <property type="match status" value="1"/>
</dbReference>
<evidence type="ECO:0000256" key="12">
    <source>
        <dbReference type="ARBA" id="ARBA00023069"/>
    </source>
</evidence>
<dbReference type="Pfam" id="PF12775">
    <property type="entry name" value="AAA_7"/>
    <property type="match status" value="1"/>
</dbReference>
<keyword evidence="5" id="KW-0677">Repeat</keyword>
<evidence type="ECO:0000313" key="20">
    <source>
        <dbReference type="Proteomes" id="UP000006727"/>
    </source>
</evidence>
<dbReference type="InterPro" id="IPR041228">
    <property type="entry name" value="Dynein_C"/>
</dbReference>
<dbReference type="FunFam" id="1.10.287.2620:FF:000001">
    <property type="entry name" value="Cytoplasmic dynein heavy chain 1"/>
    <property type="match status" value="1"/>
</dbReference>
<evidence type="ECO:0000256" key="14">
    <source>
        <dbReference type="ARBA" id="ARBA00023212"/>
    </source>
</evidence>
<sequence length="3262" mass="371016">MKKLNDDVIEQKTRAKKIVEYQHLFGAKESKFDDLAQASEEVALKYQLWEGLRELAEKSALWNTTHFESLDVEAMESIVTKYSKLYVKLERLIPPNPVVKRLKAMVTVLVNTLPVVQNMLNPALRDRHWKKIEIIIGRKIERNSQFTLNKLLELKVMDFTNAIVEVSNEATQEMGLEELMSKVQERWTTVEFVVKPFKDMKDSYILDGVDEVYSALDESMVTMNTITSSRFVTGIRMEVEKLEGQLKHFRKVLDQWCEVQKQWMYLESIFSAPDIQRQLPNESKAFFAVDKQFKDIMKRTHDRPNALQSGLATGWLEIFQKSNETLEKIQKNLEDYLETKRMAFPRFYFLSNDELIEILAQTRNVQAVQPHMSKCFDGIRSLDFGEDPKSIDIFAMISSEGERITLGKNLKARGNVENWLTAVEQNMVSSLQRLAKHAYVEYAQKPRGQWVLMHAAQLVVMISQVYWAREVEACFLQAVEPELTKFLKKNVDQLEELSVLVCGDLHALQRKILTALITIDVHARDIVDNLLSNKTFKGTEFGWQMQLRYYWDDEVEDCVVRQTNAVFHYAYEYLGAQMRLVITPLTDRCYMTLTGALHLKLGGAPAGPAGTGKTETTKDLGKALGIQCVVFNCGENLDYKFMGKFFAGLTQCGAWACFDEFNRIDIEVLSVVAQQLLTIQNALKAGHSKFNFEGREIRLISTCGVFITMNPGYAGRTELPDNLKVLFRPVSMMIPDYALVAEVMLFSEGFANAKTLSRKMVKLYKLASEQLSQQDHYDFGMRAVKSVLVMAGSLKRANPDLVEDVVLIRAFKDSNLPKFLRADADLFMAIIGDLFPGVVIPRQDFGAIQNAIENCLEAHGYQAVATFVIKIIQLFETMNVRFGVMTIGPTGGGKTVCCRMLQKAMTKLRNDGNPNPAFQVTHAFVLNPKCIKMGELYGEYNLLSNEWTDGLGSTIIRGCVADTTLDQKWVVFDGPVDAIWIENLNTVLDDNCVLCLPNGERIKLNATTMRMLFEVQDLAVASPATVSRCGMVYVPPEELGWRPFVRSWLQRFPHYIYMLCDTWIDKGLKFLRTKCQENIPSMDINIVTSLCCLMQALLQPSRGVNVNLSILKEGELDETVMANLSRIFGWACIWSIGGNIDHKSIEGFDVFFRTEFETLTIFPGSDTVYEYFVNVKDQNLAPWEDVIKEFKYVSETSFFELMVPTLDTTRLGFIMEIYLEVDKAILFQGVSGVGKSAIVMDLITRLREKKNYMSIVLNFSAQTTAIATQESIEAKLEKKHRTRFGAPSGKKIICFVDDVNMPLREKYFAQPPVELLRQFLDFRGFYDRQLLFWKDIEDMTIVAACAPPGGGRNEVTPRFIRHLSMVCVQPPTEGSLRMIFRGILEGFLGGLGFAAECKGMVKPIVDSSIETYSHISHELLPTPTKSHYTFNLRDVSKVFQGILMVKPIDCNTKKQLKLLWVHESMRVFHDRLVDQNDKTYFLGILYELLKRNFEEVASFEDVFEHQIIMFGDWLRPGYEKEDRRYEQVLDYSKVPQLLKDYLEDYNMTTTNIMKLVFFKDAIEHISRITRVLRQPRGNAMLVGVGGSGKQSLTRYACFLAEYQCFQIELTKGYGNAEFREDLKELYKISGIDGKPVTFLLSDTQIVNEGFVEDINNLLNSGEVPGLHTLDEKDQVMVEIRDYVFALGLPLTKEQLYTSFINRSRENIHVVLCMSPIGDAFRSRCRQFPSLINCTTIDWFNEWPKEALLSVSSYFLESVDLGSFEINKKIATFCVGVYTSVSDMADKFYAEMQRKYYITPKSYLDCVNLYITLLNEKRLESISAQDRFLNGLNKLKETNELIATMKVELDELAPILAEKSDITNKLLAQVASDQAAAQTVKDIVAQEEAQVKVQAESTQLIKDDAQRDLNAALPALNAALAALNSLNKNDITEIKSFSKPPLLVLTTMEAVCILFGQKPDWDTAKKVMSDTGFIKSLIEFDKDNISEVMQKKLSVYINNPNFLPEFVVKQSKAATSLCMWVRAMDVYANVSKVVAPKKIVLAKAEAELMAADAMLAQKQTQLAEVEEQVNALVENLKRVENDLAQLKGQALLTENRLIRAGKLTAALGDEAVRWKETAISIEEKRKLLVGDVFLCCACISYYGAFSGAYREVLVGNWITYCLEQKIPCSENFTLRGLLATPVEVREWNIWGLPSDDVSVDNGILVTRGRRWPLMVDPQGQANSWIKAMESKNGLRVVRLTDINLLRILESSIRLGNPVLLEDIGDTLDPALEPILQKQIFFKQGRWLIRMGDTDVDYDHNFKLYMTTKVANPHYMPDVCIKVTLVNFIVTMRGLEDQLLGEVVRKERSDLEEQNDRLVISISSDKKQLKDLEDKILKMLKESEGNILDNMVLINTLEISKVTSGIITERVKQAEVTEQEIRAARELYRIVANRGSILYFVISDLALIDSMYQYSLTFFNHMFNLCIDLAPKADGLNERLDILVHFITEYMYFNVSRGLFEEHKLTFSFLICTTIMHHSGSINPLEWRFFLLYAAGADPRKGSLQKPNVDWIPEKVWTNLLLLEEIPTRTFQTLCAGIAKDPEIWKPIFVHSDPHMQPMPGIWCTDVTLFQWLMLLKVIREEKLLFACELFISKELGKQYIGSKPLLLDDVFPDSSNVTPIIFILSTGADPSGMLQRFGDKQERRAGERLHMISLGQGQGPIAETLISQAKRSGDWVCLQNCHLASSWMTPMERIIERFSSDRNEIHVEFRLWLTSLPSSKFPVSVLQNGIKLTNEPPKGCKANLLQTYASFGDEFVETCSKRAPWKKLMFCISFFHAVIQERRKFGPLGWNIKYDFNNSDLECALCTLFMFLEEQEEIPWPALLYVTGEINYGGRVTDDLDRRCLMSNLRHFYNPVVLVDSYKFTNSGIYKPPQEGVRLDYIEYIRSLPNSEGPDVFGMHENALITFQLQESNKISNVISSIQPRASGGSRGKSPDEAVGNLAQHIALNLPSALDPLLAKQAVATSPSGISSPMSSLTVVLFQECERFNKLLRVMVFTLAELQRAIKGLVVMSAELESMFNNFLSNQVPELWKSVAYPSLKPLASWMIDYHKRMDFMLTWILTGEPKSFWLPGFYFPQGFMTGALQTHARKYKIPIDTLSFSFSVLQTENENELQEAPENGIYIYGLYLDGARWNRDGHFLAKANSGEMYSKLPVLHFIPMVNYVPPAANYECPLYKTHVRAGVLTTTGASSNYILNLSLNIDPLTFPDFWILQGVASLCQVV</sequence>
<protein>
    <recommendedName>
        <fullName evidence="17">AAA+ ATPase domain-containing protein</fullName>
    </recommendedName>
</protein>
<dbReference type="InterPro" id="IPR027417">
    <property type="entry name" value="P-loop_NTPase"/>
</dbReference>
<evidence type="ECO:0000256" key="8">
    <source>
        <dbReference type="ARBA" id="ARBA00022840"/>
    </source>
</evidence>
<dbReference type="Pfam" id="PF17857">
    <property type="entry name" value="AAA_lid_1"/>
    <property type="match status" value="1"/>
</dbReference>
<dbReference type="EnsemblPlants" id="Pp3c7_8280V3.1">
    <property type="protein sequence ID" value="Pp3c7_8280V3.1"/>
    <property type="gene ID" value="Pp3c7_8280"/>
</dbReference>
<dbReference type="FunFam" id="1.10.8.710:FF:000004">
    <property type="entry name" value="Dynein axonemal heavy chain 6"/>
    <property type="match status" value="1"/>
</dbReference>
<dbReference type="PANTHER" id="PTHR22878:SF68">
    <property type="entry name" value="DYNEIN HEAVY CHAIN 6, AXONEMAL-LIKE"/>
    <property type="match status" value="1"/>
</dbReference>
<feature type="domain" description="AAA+ ATPase" evidence="17">
    <location>
        <begin position="1221"/>
        <end position="1390"/>
    </location>
</feature>
<dbReference type="Gene3D" id="1.20.140.100">
    <property type="entry name" value="Dynein heavy chain, N-terminal domain 2"/>
    <property type="match status" value="1"/>
</dbReference>
<dbReference type="Gene3D" id="1.20.920.20">
    <property type="match status" value="1"/>
</dbReference>
<dbReference type="Pfam" id="PF12780">
    <property type="entry name" value="AAA_8"/>
    <property type="match status" value="1"/>
</dbReference>
<dbReference type="InterPro" id="IPR042222">
    <property type="entry name" value="Dynein_2_N"/>
</dbReference>
<dbReference type="FunFam" id="3.40.50.300:FF:003748">
    <property type="entry name" value="Dynein heavy chain 7"/>
    <property type="match status" value="1"/>
</dbReference>
<dbReference type="Pfam" id="PF17852">
    <property type="entry name" value="Dynein_AAA_lid"/>
    <property type="match status" value="1"/>
</dbReference>
<organism evidence="18">
    <name type="scientific">Physcomitrium patens</name>
    <name type="common">Spreading-leaved earth moss</name>
    <name type="synonym">Physcomitrella patens</name>
    <dbReference type="NCBI Taxonomy" id="3218"/>
    <lineage>
        <taxon>Eukaryota</taxon>
        <taxon>Viridiplantae</taxon>
        <taxon>Streptophyta</taxon>
        <taxon>Embryophyta</taxon>
        <taxon>Bryophyta</taxon>
        <taxon>Bryophytina</taxon>
        <taxon>Bryopsida</taxon>
        <taxon>Funariidae</taxon>
        <taxon>Funariales</taxon>
        <taxon>Funariaceae</taxon>
        <taxon>Physcomitrium</taxon>
    </lineage>
</organism>
<dbReference type="InterPro" id="IPR043160">
    <property type="entry name" value="Dynein_C_barrel"/>
</dbReference>
<dbReference type="Gene3D" id="1.10.287.2620">
    <property type="match status" value="1"/>
</dbReference>
<dbReference type="STRING" id="3218.A0A2K1KAY5"/>
<dbReference type="FunFam" id="1.20.58.1120:FF:000001">
    <property type="entry name" value="dynein heavy chain 2, axonemal"/>
    <property type="match status" value="1"/>
</dbReference>
<evidence type="ECO:0000256" key="15">
    <source>
        <dbReference type="ARBA" id="ARBA00023273"/>
    </source>
</evidence>
<dbReference type="Gene3D" id="1.20.920.30">
    <property type="match status" value="1"/>
</dbReference>
<evidence type="ECO:0000256" key="7">
    <source>
        <dbReference type="ARBA" id="ARBA00022794"/>
    </source>
</evidence>
<evidence type="ECO:0000256" key="13">
    <source>
        <dbReference type="ARBA" id="ARBA00023175"/>
    </source>
</evidence>
<dbReference type="Gene3D" id="1.10.8.1220">
    <property type="match status" value="1"/>
</dbReference>
<dbReference type="EMBL" id="ABEU02000007">
    <property type="protein sequence ID" value="PNR50938.1"/>
    <property type="molecule type" value="Genomic_DNA"/>
</dbReference>
<dbReference type="GO" id="GO:0008569">
    <property type="term" value="F:minus-end-directed microtubule motor activity"/>
    <property type="evidence" value="ECO:0007669"/>
    <property type="project" value="InterPro"/>
</dbReference>
<dbReference type="GO" id="GO:0007097">
    <property type="term" value="P:nuclear migration"/>
    <property type="evidence" value="ECO:0000318"/>
    <property type="project" value="GO_Central"/>
</dbReference>
<dbReference type="FunFam" id="1.20.140.100:FF:000004">
    <property type="entry name" value="Dynein axonemal heavy chain 6"/>
    <property type="match status" value="1"/>
</dbReference>
<dbReference type="InterPro" id="IPR042228">
    <property type="entry name" value="Dynein_linker_3"/>
</dbReference>
<dbReference type="InterPro" id="IPR004273">
    <property type="entry name" value="Dynein_heavy_D6_P-loop"/>
</dbReference>
<keyword evidence="7" id="KW-0970">Cilium biogenesis/degradation</keyword>
<dbReference type="GO" id="GO:0005881">
    <property type="term" value="C:cytoplasmic microtubule"/>
    <property type="evidence" value="ECO:0000318"/>
    <property type="project" value="GO_Central"/>
</dbReference>
<evidence type="ECO:0000313" key="18">
    <source>
        <dbReference type="EMBL" id="PNR50938.1"/>
    </source>
</evidence>
<dbReference type="InterPro" id="IPR042219">
    <property type="entry name" value="AAA_lid_11_sf"/>
</dbReference>
<dbReference type="Pfam" id="PF03028">
    <property type="entry name" value="Dynein_heavy"/>
    <property type="match status" value="1"/>
</dbReference>
<keyword evidence="8" id="KW-0067">ATP-binding</keyword>
<dbReference type="FunFam" id="3.40.50.300:FF:002141">
    <property type="entry name" value="Dynein heavy chain"/>
    <property type="match status" value="1"/>
</dbReference>
<dbReference type="Proteomes" id="UP000006727">
    <property type="component" value="Chromosome 7"/>
</dbReference>
<keyword evidence="6" id="KW-0547">Nucleotide-binding</keyword>
<dbReference type="InterPro" id="IPR043157">
    <property type="entry name" value="Dynein_AAA1S"/>
</dbReference>
<dbReference type="FunFam" id="3.40.50.300:FF:000063">
    <property type="entry name" value="dynein heavy chain 6, axonemal"/>
    <property type="match status" value="1"/>
</dbReference>
<dbReference type="GO" id="GO:0051959">
    <property type="term" value="F:dynein light intermediate chain binding"/>
    <property type="evidence" value="ECO:0007669"/>
    <property type="project" value="InterPro"/>
</dbReference>
<gene>
    <name evidence="18" type="ORF">PHYPA_010124</name>
</gene>
<dbReference type="Gene3D" id="3.20.180.20">
    <property type="entry name" value="Dynein heavy chain, N-terminal domain 2"/>
    <property type="match status" value="1"/>
</dbReference>
<dbReference type="FunFam" id="1.20.1270.280:FF:000030">
    <property type="entry name" value="Dynein heavy chain 7"/>
    <property type="match status" value="1"/>
</dbReference>
<dbReference type="Gene3D" id="3.40.50.300">
    <property type="entry name" value="P-loop containing nucleotide triphosphate hydrolases"/>
    <property type="match status" value="5"/>
</dbReference>
<keyword evidence="14" id="KW-0206">Cytoskeleton</keyword>
<dbReference type="InterPro" id="IPR013602">
    <property type="entry name" value="Dynein_heavy_linker"/>
</dbReference>
<dbReference type="Pfam" id="PF08393">
    <property type="entry name" value="DHC_N2"/>
    <property type="match status" value="1"/>
</dbReference>
<dbReference type="Gene3D" id="1.20.58.1120">
    <property type="match status" value="1"/>
</dbReference>
<dbReference type="Pfam" id="PF18199">
    <property type="entry name" value="Dynein_C"/>
    <property type="match status" value="1"/>
</dbReference>
<keyword evidence="10" id="KW-0243">Dynein</keyword>
<dbReference type="GO" id="GO:0007018">
    <property type="term" value="P:microtubule-based movement"/>
    <property type="evidence" value="ECO:0007669"/>
    <property type="project" value="InterPro"/>
</dbReference>
<reference evidence="19" key="3">
    <citation type="submission" date="2020-12" db="UniProtKB">
        <authorList>
            <consortium name="EnsemblPlants"/>
        </authorList>
    </citation>
    <scope>IDENTIFICATION</scope>
</reference>
<keyword evidence="13" id="KW-0505">Motor protein</keyword>
<dbReference type="FunFam" id="1.10.8.720:FF:000001">
    <property type="entry name" value="dynein heavy chain 7, axonemal"/>
    <property type="match status" value="1"/>
</dbReference>
<dbReference type="GO" id="GO:0045505">
    <property type="term" value="F:dynein intermediate chain binding"/>
    <property type="evidence" value="ECO:0007669"/>
    <property type="project" value="InterPro"/>
</dbReference>
<dbReference type="Pfam" id="PF12781">
    <property type="entry name" value="AAA_9"/>
    <property type="match status" value="1"/>
</dbReference>
<dbReference type="FunFam" id="3.40.50.300:FF:000362">
    <property type="entry name" value="Dynein, axonemal, heavy chain 6"/>
    <property type="match status" value="1"/>
</dbReference>
<dbReference type="SUPFAM" id="SSF52540">
    <property type="entry name" value="P-loop containing nucleoside triphosphate hydrolases"/>
    <property type="match status" value="4"/>
</dbReference>
<dbReference type="FunFam" id="3.10.490.20:FF:000008">
    <property type="entry name" value="dynein heavy chain 2, axonemal"/>
    <property type="match status" value="1"/>
</dbReference>
<feature type="domain" description="AAA+ ATPase" evidence="17">
    <location>
        <begin position="599"/>
        <end position="745"/>
    </location>
</feature>
<dbReference type="Gramene" id="Pp3c7_8280V3.1">
    <property type="protein sequence ID" value="Pp3c7_8280V3.1"/>
    <property type="gene ID" value="Pp3c7_8280"/>
</dbReference>
<evidence type="ECO:0000313" key="19">
    <source>
        <dbReference type="EnsemblPlants" id="Pp3c7_8280V3.1"/>
    </source>
</evidence>
<evidence type="ECO:0000256" key="10">
    <source>
        <dbReference type="ARBA" id="ARBA00023017"/>
    </source>
</evidence>
<dbReference type="GO" id="GO:0060271">
    <property type="term" value="P:cilium assembly"/>
    <property type="evidence" value="ECO:0007669"/>
    <property type="project" value="UniProtKB-ARBA"/>
</dbReference>
<evidence type="ECO:0000256" key="2">
    <source>
        <dbReference type="ARBA" id="ARBA00008887"/>
    </source>
</evidence>
<evidence type="ECO:0000256" key="9">
    <source>
        <dbReference type="ARBA" id="ARBA00022846"/>
    </source>
</evidence>
<keyword evidence="3" id="KW-0963">Cytoplasm</keyword>
<feature type="coiled-coil region" evidence="16">
    <location>
        <begin position="2040"/>
        <end position="2095"/>
    </location>
</feature>
<reference evidence="18 20" key="1">
    <citation type="journal article" date="2008" name="Science">
        <title>The Physcomitrella genome reveals evolutionary insights into the conquest of land by plants.</title>
        <authorList>
            <person name="Rensing S."/>
            <person name="Lang D."/>
            <person name="Zimmer A."/>
            <person name="Terry A."/>
            <person name="Salamov A."/>
            <person name="Shapiro H."/>
            <person name="Nishiyama T."/>
            <person name="Perroud P.-F."/>
            <person name="Lindquist E."/>
            <person name="Kamisugi Y."/>
            <person name="Tanahashi T."/>
            <person name="Sakakibara K."/>
            <person name="Fujita T."/>
            <person name="Oishi K."/>
            <person name="Shin-I T."/>
            <person name="Kuroki Y."/>
            <person name="Toyoda A."/>
            <person name="Suzuki Y."/>
            <person name="Hashimoto A."/>
            <person name="Yamaguchi K."/>
            <person name="Sugano A."/>
            <person name="Kohara Y."/>
            <person name="Fujiyama A."/>
            <person name="Anterola A."/>
            <person name="Aoki S."/>
            <person name="Ashton N."/>
            <person name="Barbazuk W.B."/>
            <person name="Barker E."/>
            <person name="Bennetzen J."/>
            <person name="Bezanilla M."/>
            <person name="Blankenship R."/>
            <person name="Cho S.H."/>
            <person name="Dutcher S."/>
            <person name="Estelle M."/>
            <person name="Fawcett J.A."/>
            <person name="Gundlach H."/>
            <person name="Hanada K."/>
            <person name="Heyl A."/>
            <person name="Hicks K.A."/>
            <person name="Hugh J."/>
            <person name="Lohr M."/>
            <person name="Mayer K."/>
            <person name="Melkozernov A."/>
            <person name="Murata T."/>
            <person name="Nelson D."/>
            <person name="Pils B."/>
            <person name="Prigge M."/>
            <person name="Reiss B."/>
            <person name="Renner T."/>
            <person name="Rombauts S."/>
            <person name="Rushton P."/>
            <person name="Sanderfoot A."/>
            <person name="Schween G."/>
            <person name="Shiu S.-H."/>
            <person name="Stueber K."/>
            <person name="Theodoulou F.L."/>
            <person name="Tu H."/>
            <person name="Van de Peer Y."/>
            <person name="Verrier P.J."/>
            <person name="Waters E."/>
            <person name="Wood A."/>
            <person name="Yang L."/>
            <person name="Cove D."/>
            <person name="Cuming A."/>
            <person name="Hasebe M."/>
            <person name="Lucas S."/>
            <person name="Mishler D.B."/>
            <person name="Reski R."/>
            <person name="Grigoriev I."/>
            <person name="Quatrano R.S."/>
            <person name="Boore J.L."/>
        </authorList>
    </citation>
    <scope>NUCLEOTIDE SEQUENCE [LARGE SCALE GENOMIC DNA]</scope>
    <source>
        <strain evidence="19 20">cv. Gransden 2004</strain>
    </source>
</reference>
<dbReference type="GO" id="GO:0030286">
    <property type="term" value="C:dynein complex"/>
    <property type="evidence" value="ECO:0007669"/>
    <property type="project" value="UniProtKB-KW"/>
</dbReference>
<evidence type="ECO:0000256" key="1">
    <source>
        <dbReference type="ARBA" id="ARBA00004611"/>
    </source>
</evidence>
<dbReference type="Gene3D" id="6.10.140.1060">
    <property type="match status" value="1"/>
</dbReference>
<dbReference type="InterPro" id="IPR041658">
    <property type="entry name" value="AAA_lid_11"/>
</dbReference>
<dbReference type="FunFam" id="3.20.180.20:FF:000003">
    <property type="entry name" value="Dynein heavy chain 12, axonemal"/>
    <property type="match status" value="1"/>
</dbReference>
<dbReference type="InterPro" id="IPR041466">
    <property type="entry name" value="Dynein_AAA5_ext"/>
</dbReference>
<keyword evidence="12" id="KW-0969">Cilium</keyword>
<dbReference type="GO" id="GO:0040001">
    <property type="term" value="P:establishment of mitotic spindle localization"/>
    <property type="evidence" value="ECO:0000318"/>
    <property type="project" value="GO_Central"/>
</dbReference>
<dbReference type="InterPro" id="IPR003593">
    <property type="entry name" value="AAA+_ATPase"/>
</dbReference>
<dbReference type="InterPro" id="IPR041589">
    <property type="entry name" value="DNAH3_AAA_lid_1"/>
</dbReference>
<dbReference type="PaxDb" id="3218-PP1S42_115V6.1"/>
<keyword evidence="9" id="KW-0282">Flagellum</keyword>
<dbReference type="InterPro" id="IPR026983">
    <property type="entry name" value="DHC"/>
</dbReference>
<dbReference type="InterPro" id="IPR024743">
    <property type="entry name" value="Dynein_HC_stalk"/>
</dbReference>
<dbReference type="InterPro" id="IPR024317">
    <property type="entry name" value="Dynein_heavy_chain_D4_dom"/>
</dbReference>
<dbReference type="Gene3D" id="3.10.490.20">
    <property type="match status" value="1"/>
</dbReference>